<feature type="transmembrane region" description="Helical" evidence="1">
    <location>
        <begin position="57"/>
        <end position="82"/>
    </location>
</feature>
<dbReference type="Proteomes" id="UP000307702">
    <property type="component" value="Unassembled WGS sequence"/>
</dbReference>
<keyword evidence="1" id="KW-0812">Transmembrane</keyword>
<protein>
    <submittedName>
        <fullName evidence="2">DUF2878 domain-containing protein</fullName>
    </submittedName>
</protein>
<gene>
    <name evidence="2" type="ORF">FCS21_13500</name>
</gene>
<accession>A0A8H2PKY7</accession>
<keyword evidence="1" id="KW-0472">Membrane</keyword>
<dbReference type="EMBL" id="SZVP01000015">
    <property type="protein sequence ID" value="TMM43139.1"/>
    <property type="molecule type" value="Genomic_DNA"/>
</dbReference>
<evidence type="ECO:0000313" key="3">
    <source>
        <dbReference type="Proteomes" id="UP000307702"/>
    </source>
</evidence>
<sequence length="172" mass="19623">MFHLNSERRLNYSLIFNAVGFNLAWFGLVYWGNAFIPISLLLLLAHFYFNSQVKGELLLMVIITFFGILVDSLLQQFTFFIFAEHSHLPFWLITLWACFSATICHSLHFLAGSKVLQLLVGGLFAPLSYIAGQKMAAVEFGQSLLSTYVTLSLLWGLLFVLFFMLKNRLVKV</sequence>
<dbReference type="OrthoDB" id="6522758at2"/>
<dbReference type="AlphaFoldDB" id="A0A8H2PKY7"/>
<feature type="transmembrane region" description="Helical" evidence="1">
    <location>
        <begin position="34"/>
        <end position="50"/>
    </location>
</feature>
<feature type="transmembrane region" description="Helical" evidence="1">
    <location>
        <begin position="144"/>
        <end position="165"/>
    </location>
</feature>
<dbReference type="InterPro" id="IPR021306">
    <property type="entry name" value="DUF2878"/>
</dbReference>
<keyword evidence="3" id="KW-1185">Reference proteome</keyword>
<evidence type="ECO:0000313" key="2">
    <source>
        <dbReference type="EMBL" id="TMM43139.1"/>
    </source>
</evidence>
<evidence type="ECO:0000256" key="1">
    <source>
        <dbReference type="SAM" id="Phobius"/>
    </source>
</evidence>
<organism evidence="2 3">
    <name type="scientific">Colwellia ponticola</name>
    <dbReference type="NCBI Taxonomy" id="2304625"/>
    <lineage>
        <taxon>Bacteria</taxon>
        <taxon>Pseudomonadati</taxon>
        <taxon>Pseudomonadota</taxon>
        <taxon>Gammaproteobacteria</taxon>
        <taxon>Alteromonadales</taxon>
        <taxon>Colwelliaceae</taxon>
        <taxon>Colwellia</taxon>
    </lineage>
</organism>
<reference evidence="2 3" key="1">
    <citation type="submission" date="2019-05" db="EMBL/GenBank/DDBJ databases">
        <title>Colwellia ponticola sp. nov., isolated from seawater.</title>
        <authorList>
            <person name="Yoon J.-H."/>
        </authorList>
    </citation>
    <scope>NUCLEOTIDE SEQUENCE [LARGE SCALE GENOMIC DNA]</scope>
    <source>
        <strain evidence="2 3">OISW-25</strain>
    </source>
</reference>
<proteinExistence type="predicted"/>
<comment type="caution">
    <text evidence="2">The sequence shown here is derived from an EMBL/GenBank/DDBJ whole genome shotgun (WGS) entry which is preliminary data.</text>
</comment>
<name>A0A8H2PKY7_9GAMM</name>
<feature type="transmembrane region" description="Helical" evidence="1">
    <location>
        <begin position="88"/>
        <end position="108"/>
    </location>
</feature>
<dbReference type="Pfam" id="PF11086">
    <property type="entry name" value="DUF2878"/>
    <property type="match status" value="1"/>
</dbReference>
<keyword evidence="1" id="KW-1133">Transmembrane helix</keyword>
<feature type="transmembrane region" description="Helical" evidence="1">
    <location>
        <begin position="115"/>
        <end position="132"/>
    </location>
</feature>